<protein>
    <submittedName>
        <fullName evidence="2">Expressed protein</fullName>
    </submittedName>
</protein>
<proteinExistence type="predicted"/>
<dbReference type="AlphaFoldDB" id="A0AAV0B6A3"/>
<name>A0AAV0B6A3_PHAPC</name>
<keyword evidence="1" id="KW-0472">Membrane</keyword>
<feature type="transmembrane region" description="Helical" evidence="1">
    <location>
        <begin position="159"/>
        <end position="181"/>
    </location>
</feature>
<reference evidence="2" key="1">
    <citation type="submission" date="2022-06" db="EMBL/GenBank/DDBJ databases">
        <authorList>
            <consortium name="SYNGENTA / RWTH Aachen University"/>
        </authorList>
    </citation>
    <scope>NUCLEOTIDE SEQUENCE</scope>
</reference>
<evidence type="ECO:0000256" key="1">
    <source>
        <dbReference type="SAM" id="Phobius"/>
    </source>
</evidence>
<feature type="transmembrane region" description="Helical" evidence="1">
    <location>
        <begin position="240"/>
        <end position="267"/>
    </location>
</feature>
<dbReference type="Proteomes" id="UP001153365">
    <property type="component" value="Unassembled WGS sequence"/>
</dbReference>
<feature type="transmembrane region" description="Helical" evidence="1">
    <location>
        <begin position="441"/>
        <end position="460"/>
    </location>
</feature>
<evidence type="ECO:0000313" key="2">
    <source>
        <dbReference type="EMBL" id="CAH7681278.1"/>
    </source>
</evidence>
<gene>
    <name evidence="2" type="ORF">PPACK8108_LOCUS13864</name>
</gene>
<comment type="caution">
    <text evidence="2">The sequence shown here is derived from an EMBL/GenBank/DDBJ whole genome shotgun (WGS) entry which is preliminary data.</text>
</comment>
<feature type="transmembrane region" description="Helical" evidence="1">
    <location>
        <begin position="77"/>
        <end position="96"/>
    </location>
</feature>
<organism evidence="2 3">
    <name type="scientific">Phakopsora pachyrhizi</name>
    <name type="common">Asian soybean rust disease fungus</name>
    <dbReference type="NCBI Taxonomy" id="170000"/>
    <lineage>
        <taxon>Eukaryota</taxon>
        <taxon>Fungi</taxon>
        <taxon>Dikarya</taxon>
        <taxon>Basidiomycota</taxon>
        <taxon>Pucciniomycotina</taxon>
        <taxon>Pucciniomycetes</taxon>
        <taxon>Pucciniales</taxon>
        <taxon>Phakopsoraceae</taxon>
        <taxon>Phakopsora</taxon>
    </lineage>
</organism>
<feature type="transmembrane region" description="Helical" evidence="1">
    <location>
        <begin position="108"/>
        <end position="128"/>
    </location>
</feature>
<feature type="transmembrane region" description="Helical" evidence="1">
    <location>
        <begin position="35"/>
        <end position="56"/>
    </location>
</feature>
<feature type="transmembrane region" description="Helical" evidence="1">
    <location>
        <begin position="394"/>
        <end position="421"/>
    </location>
</feature>
<dbReference type="EMBL" id="CALTRL010003499">
    <property type="protein sequence ID" value="CAH7681278.1"/>
    <property type="molecule type" value="Genomic_DNA"/>
</dbReference>
<accession>A0AAV0B6A3</accession>
<evidence type="ECO:0000313" key="3">
    <source>
        <dbReference type="Proteomes" id="UP001153365"/>
    </source>
</evidence>
<sequence>MTSQIALPTTIDEWTGFQDKIRSSVYIQPSPSIKLELYICALLTVLSGALYFVSFVKRRKQGILTLERDSKGYWHPNVHASLPIFTILYAFFDVAATANLRRDFNHSISPITIGLQLISILILQLLGWHKIWATLYALPPSPFNFQPTSAIKRKKKSPLVFNFLNFGYLIATLALEIPFIVQLIKSARNVANQQKIIDGLITDVIENSDSSSEQEIFDSVFIVIMNLTKLKKSAEAAQQIFFHLNICVLCWLVTTGAIFCASSILLIRALGTQVSFLKNSLENQKALKDMQDFENSTLDKHHSITSWRLTSLPAKTYQRRNLIDSAVKPYNCISFMVLANTESFWGTDYLTNLTPGPESSFPSDSQGGTSNDNGNLIVGLEVELLRRCAFLMRYWYSTILQSVVSLLLLASFTVLCLIIIINPHKLSFQDQILLSFIWSNWTWGGGAGVVLGLVACIVAFSPAPVPQSDEIASTIISTKPPSKCALVYPFNEKSYDAYKPATEISRSPSGTSVYRIAQPPNAYRLEKFQNSETVKKQSGLCRELSFKYKSDLSRQPSATSNYSSVNGESTSEAAFFQGTQEANHYRPGDWNTTIYERTENEEFVGGYFKAIHGLRAGDS</sequence>
<keyword evidence="1" id="KW-0812">Transmembrane</keyword>
<keyword evidence="3" id="KW-1185">Reference proteome</keyword>
<keyword evidence="1" id="KW-1133">Transmembrane helix</keyword>